<dbReference type="Proteomes" id="UP001500791">
    <property type="component" value="Unassembled WGS sequence"/>
</dbReference>
<dbReference type="EMBL" id="BAAAEJ010000003">
    <property type="protein sequence ID" value="GAA0384502.1"/>
    <property type="molecule type" value="Genomic_DNA"/>
</dbReference>
<dbReference type="SUPFAM" id="SSF53155">
    <property type="entry name" value="Methylated DNA-protein cysteine methyltransferase domain"/>
    <property type="match status" value="1"/>
</dbReference>
<dbReference type="InterPro" id="IPR014048">
    <property type="entry name" value="MethylDNA_cys_MeTrfase_DNA-bd"/>
</dbReference>
<dbReference type="RefSeq" id="WP_167174512.1">
    <property type="nucleotide sequence ID" value="NZ_BAAAEJ010000003.1"/>
</dbReference>
<protein>
    <submittedName>
        <fullName evidence="3">Methylated-DNA--[protein]-cysteine S-methyltransferase</fullName>
    </submittedName>
</protein>
<evidence type="ECO:0000313" key="3">
    <source>
        <dbReference type="EMBL" id="GAA0384502.1"/>
    </source>
</evidence>
<dbReference type="NCBIfam" id="TIGR00589">
    <property type="entry name" value="ogt"/>
    <property type="match status" value="1"/>
</dbReference>
<dbReference type="PANTHER" id="PTHR10815">
    <property type="entry name" value="METHYLATED-DNA--PROTEIN-CYSTEINE METHYLTRANSFERASE"/>
    <property type="match status" value="1"/>
</dbReference>
<sequence length="175" mass="18858">MAQHKGEIIGVGQMATPLGDIRLAFDGDAALMALEWSVDRGRLEQLLGKQWPGAVFEEQTVPEALRAALDDYFAGDVAALNRIAVRTNGTDFRERVWAALRAIPTGETRSYGQIAVAVGSPKAVRAVGQANRYNPVGLVNPCHRVIATGGGLGGYEWGHERKTWLLAHEGVKSPD</sequence>
<reference evidence="3 4" key="1">
    <citation type="journal article" date="2019" name="Int. J. Syst. Evol. Microbiol.">
        <title>The Global Catalogue of Microorganisms (GCM) 10K type strain sequencing project: providing services to taxonomists for standard genome sequencing and annotation.</title>
        <authorList>
            <consortium name="The Broad Institute Genomics Platform"/>
            <consortium name="The Broad Institute Genome Sequencing Center for Infectious Disease"/>
            <person name="Wu L."/>
            <person name="Ma J."/>
        </authorList>
    </citation>
    <scope>NUCLEOTIDE SEQUENCE [LARGE SCALE GENOMIC DNA]</scope>
    <source>
        <strain evidence="3 4">JCM 13476</strain>
    </source>
</reference>
<dbReference type="InterPro" id="IPR036217">
    <property type="entry name" value="MethylDNA_cys_MeTrfase_DNAb"/>
</dbReference>
<name>A0ABN0Y6M8_9CAUL</name>
<dbReference type="InterPro" id="IPR036388">
    <property type="entry name" value="WH-like_DNA-bd_sf"/>
</dbReference>
<accession>A0ABN0Y6M8</accession>
<dbReference type="InterPro" id="IPR036631">
    <property type="entry name" value="MGMT_N_sf"/>
</dbReference>
<keyword evidence="4" id="KW-1185">Reference proteome</keyword>
<organism evidence="3 4">
    <name type="scientific">Brevundimonas terrae</name>
    <dbReference type="NCBI Taxonomy" id="363631"/>
    <lineage>
        <taxon>Bacteria</taxon>
        <taxon>Pseudomonadati</taxon>
        <taxon>Pseudomonadota</taxon>
        <taxon>Alphaproteobacteria</taxon>
        <taxon>Caulobacterales</taxon>
        <taxon>Caulobacteraceae</taxon>
        <taxon>Brevundimonas</taxon>
    </lineage>
</organism>
<evidence type="ECO:0000313" key="4">
    <source>
        <dbReference type="Proteomes" id="UP001500791"/>
    </source>
</evidence>
<dbReference type="CDD" id="cd06445">
    <property type="entry name" value="ATase"/>
    <property type="match status" value="1"/>
</dbReference>
<dbReference type="PANTHER" id="PTHR10815:SF5">
    <property type="entry name" value="METHYLATED-DNA--PROTEIN-CYSTEINE METHYLTRANSFERASE"/>
    <property type="match status" value="1"/>
</dbReference>
<gene>
    <name evidence="3" type="ORF">GCM10009093_09300</name>
</gene>
<evidence type="ECO:0000259" key="2">
    <source>
        <dbReference type="Pfam" id="PF01035"/>
    </source>
</evidence>
<feature type="domain" description="Methylated-DNA-[protein]-cysteine S-methyltransferase DNA binding" evidence="2">
    <location>
        <begin position="91"/>
        <end position="171"/>
    </location>
</feature>
<evidence type="ECO:0000256" key="1">
    <source>
        <dbReference type="ARBA" id="ARBA00022763"/>
    </source>
</evidence>
<dbReference type="Pfam" id="PF01035">
    <property type="entry name" value="DNA_binding_1"/>
    <property type="match status" value="1"/>
</dbReference>
<proteinExistence type="predicted"/>
<keyword evidence="1" id="KW-0227">DNA damage</keyword>
<dbReference type="Gene3D" id="1.10.10.10">
    <property type="entry name" value="Winged helix-like DNA-binding domain superfamily/Winged helix DNA-binding domain"/>
    <property type="match status" value="1"/>
</dbReference>
<dbReference type="SUPFAM" id="SSF46767">
    <property type="entry name" value="Methylated DNA-protein cysteine methyltransferase, C-terminal domain"/>
    <property type="match status" value="1"/>
</dbReference>
<comment type="caution">
    <text evidence="3">The sequence shown here is derived from an EMBL/GenBank/DDBJ whole genome shotgun (WGS) entry which is preliminary data.</text>
</comment>